<dbReference type="Gene3D" id="3.30.70.330">
    <property type="match status" value="1"/>
</dbReference>
<comment type="subcellular location">
    <subcellularLocation>
        <location evidence="2">Nucleus</location>
    </subcellularLocation>
</comment>
<feature type="compositionally biased region" description="Basic and acidic residues" evidence="3">
    <location>
        <begin position="670"/>
        <end position="682"/>
    </location>
</feature>
<dbReference type="PROSITE" id="PS50102">
    <property type="entry name" value="RRM"/>
    <property type="match status" value="1"/>
</dbReference>
<gene>
    <name evidence="5" type="ORF">QR680_009585</name>
</gene>
<dbReference type="InterPro" id="IPR012677">
    <property type="entry name" value="Nucleotide-bd_a/b_plait_sf"/>
</dbReference>
<comment type="caution">
    <text evidence="5">The sequence shown here is derived from an EMBL/GenBank/DDBJ whole genome shotgun (WGS) entry which is preliminary data.</text>
</comment>
<keyword evidence="6" id="KW-1185">Reference proteome</keyword>
<dbReference type="GO" id="GO:0001671">
    <property type="term" value="F:ATPase activator activity"/>
    <property type="evidence" value="ECO:0007669"/>
    <property type="project" value="InterPro"/>
</dbReference>
<evidence type="ECO:0000256" key="2">
    <source>
        <dbReference type="RuleBase" id="RU364024"/>
    </source>
</evidence>
<dbReference type="GO" id="GO:0006289">
    <property type="term" value="P:nucleotide-excision repair"/>
    <property type="evidence" value="ECO:0007669"/>
    <property type="project" value="InterPro"/>
</dbReference>
<dbReference type="Pfam" id="PF00076">
    <property type="entry name" value="RRM_1"/>
    <property type="match status" value="1"/>
</dbReference>
<keyword evidence="2" id="KW-0539">Nucleus</keyword>
<protein>
    <recommendedName>
        <fullName evidence="2">General transcription factor IIH subunit 4</fullName>
    </recommendedName>
</protein>
<keyword evidence="2" id="KW-0804">Transcription</keyword>
<sequence>MVMELFQVKMADDAERRLTSFFQDRPFLGYLASMSAEKRQQLIKSPICALFTLKMLPGSGQALFMKLLVSGLNRWQDFTPVEKANEVYDVINLMLKVGIVHGNPNERVYIDPEFRINYMVSLQTGIEDIIGMRRVPLNDEKSSKRVTVGELAKKAAERWESILRYLALPSEQVNSQQMVGSITKTLFQQCGFTREAGNEVEITSEGFQFLLLNRVEQMWMYIINYLRYIDNSLPVLEFLLRLTQCVDSAAVGATLRMQKQSNSKSSSDEKDGYGAYGSTVGRAYYCEEHWSEEVMKFLSHLRELGFVFMRKRKDGYFYITPMLFYLSMSNSAIESQGDLAKSRGFIIVETNFRVYAYTDSTLQLAILSTFTDMTYRFNDMSVGVLTRESVRKALQTGVTAKQIVSYLRANAHKNAIESNGPLLCVPITVADQKMSTEQDERTLYVTNIDGQCTPDILEELFVQLSPVDSVFLSEGSNRYALVVLDDEESVPFCCEMLDGILLYGLSLSIAPKTGTQQFLAYTAKKTAETEGEALQEARRQSMEGSFDRSVDGYEYMGRQEVQQTPPQHGRHSFGAQDLDFRNSPQSLFSASFTYQSSHPLGGGGLPHSSSAEHLNRTGHSRYSPYPPRDYSFHSQTGRNTPFRGSPRTDSFQQSSHGRPSRSSSSSNRSRNSDGRRHERDGYRGTPTGRRW</sequence>
<evidence type="ECO:0000313" key="6">
    <source>
        <dbReference type="Proteomes" id="UP001175271"/>
    </source>
</evidence>
<keyword evidence="1" id="KW-0694">RNA-binding</keyword>
<dbReference type="InterPro" id="IPR035979">
    <property type="entry name" value="RBD_domain_sf"/>
</dbReference>
<dbReference type="SUPFAM" id="SSF54928">
    <property type="entry name" value="RNA-binding domain, RBD"/>
    <property type="match status" value="1"/>
</dbReference>
<dbReference type="InterPro" id="IPR004598">
    <property type="entry name" value="TFIIH_p52/Tfb2"/>
</dbReference>
<dbReference type="PANTHER" id="PTHR13152">
    <property type="entry name" value="TFIIH, POLYPEPTIDE 4"/>
    <property type="match status" value="1"/>
</dbReference>
<dbReference type="AlphaFoldDB" id="A0AA39IND0"/>
<comment type="function">
    <text evidence="2">Component of the general transcription and DNA repair factor IIH (TFIIH) core complex which is involved in general and transcription-coupled nucleotide excision repair (NER) of damaged DNA.</text>
</comment>
<dbReference type="Proteomes" id="UP001175271">
    <property type="component" value="Unassembled WGS sequence"/>
</dbReference>
<name>A0AA39IND0_9BILA</name>
<dbReference type="GO" id="GO:0000439">
    <property type="term" value="C:transcription factor TFIIH core complex"/>
    <property type="evidence" value="ECO:0007669"/>
    <property type="project" value="InterPro"/>
</dbReference>
<evidence type="ECO:0000256" key="1">
    <source>
        <dbReference type="PROSITE-ProRule" id="PRU00176"/>
    </source>
</evidence>
<accession>A0AA39IND0</accession>
<dbReference type="GO" id="GO:0003723">
    <property type="term" value="F:RNA binding"/>
    <property type="evidence" value="ECO:0007669"/>
    <property type="project" value="UniProtKB-UniRule"/>
</dbReference>
<dbReference type="InterPro" id="IPR000504">
    <property type="entry name" value="RRM_dom"/>
</dbReference>
<evidence type="ECO:0000259" key="4">
    <source>
        <dbReference type="PROSITE" id="PS50102"/>
    </source>
</evidence>
<keyword evidence="2" id="KW-0805">Transcription regulation</keyword>
<dbReference type="GO" id="GO:0003690">
    <property type="term" value="F:double-stranded DNA binding"/>
    <property type="evidence" value="ECO:0007669"/>
    <property type="project" value="TreeGrafter"/>
</dbReference>
<keyword evidence="2" id="KW-0227">DNA damage</keyword>
<evidence type="ECO:0000256" key="3">
    <source>
        <dbReference type="SAM" id="MobiDB-lite"/>
    </source>
</evidence>
<evidence type="ECO:0000313" key="5">
    <source>
        <dbReference type="EMBL" id="KAK0426208.1"/>
    </source>
</evidence>
<organism evidence="5 6">
    <name type="scientific">Steinernema hermaphroditum</name>
    <dbReference type="NCBI Taxonomy" id="289476"/>
    <lineage>
        <taxon>Eukaryota</taxon>
        <taxon>Metazoa</taxon>
        <taxon>Ecdysozoa</taxon>
        <taxon>Nematoda</taxon>
        <taxon>Chromadorea</taxon>
        <taxon>Rhabditida</taxon>
        <taxon>Tylenchina</taxon>
        <taxon>Panagrolaimomorpha</taxon>
        <taxon>Strongyloidoidea</taxon>
        <taxon>Steinernematidae</taxon>
        <taxon>Steinernema</taxon>
    </lineage>
</organism>
<feature type="region of interest" description="Disordered" evidence="3">
    <location>
        <begin position="561"/>
        <end position="580"/>
    </location>
</feature>
<proteinExistence type="inferred from homology"/>
<comment type="similarity">
    <text evidence="2">Belongs to the TFB2 family.</text>
</comment>
<reference evidence="5" key="1">
    <citation type="submission" date="2023-06" db="EMBL/GenBank/DDBJ databases">
        <title>Genomic analysis of the entomopathogenic nematode Steinernema hermaphroditum.</title>
        <authorList>
            <person name="Schwarz E.M."/>
            <person name="Heppert J.K."/>
            <person name="Baniya A."/>
            <person name="Schwartz H.T."/>
            <person name="Tan C.-H."/>
            <person name="Antoshechkin I."/>
            <person name="Sternberg P.W."/>
            <person name="Goodrich-Blair H."/>
            <person name="Dillman A.R."/>
        </authorList>
    </citation>
    <scope>NUCLEOTIDE SEQUENCE</scope>
    <source>
        <strain evidence="5">PS9179</strain>
        <tissue evidence="5">Whole animal</tissue>
    </source>
</reference>
<dbReference type="EMBL" id="JAUCMV010000001">
    <property type="protein sequence ID" value="KAK0426208.1"/>
    <property type="molecule type" value="Genomic_DNA"/>
</dbReference>
<dbReference type="SMART" id="SM00360">
    <property type="entry name" value="RRM"/>
    <property type="match status" value="1"/>
</dbReference>
<dbReference type="Pfam" id="PF03849">
    <property type="entry name" value="Tfb2"/>
    <property type="match status" value="2"/>
</dbReference>
<dbReference type="GO" id="GO:0005675">
    <property type="term" value="C:transcription factor TFIIH holo complex"/>
    <property type="evidence" value="ECO:0007669"/>
    <property type="project" value="TreeGrafter"/>
</dbReference>
<dbReference type="PANTHER" id="PTHR13152:SF0">
    <property type="entry name" value="GENERAL TRANSCRIPTION FACTOR IIH SUBUNIT 4"/>
    <property type="match status" value="1"/>
</dbReference>
<feature type="region of interest" description="Disordered" evidence="3">
    <location>
        <begin position="599"/>
        <end position="691"/>
    </location>
</feature>
<feature type="domain" description="RRM" evidence="4">
    <location>
        <begin position="441"/>
        <end position="514"/>
    </location>
</feature>
<feature type="compositionally biased region" description="Low complexity" evidence="3">
    <location>
        <begin position="654"/>
        <end position="669"/>
    </location>
</feature>
<keyword evidence="2" id="KW-0234">DNA repair</keyword>